<dbReference type="AlphaFoldDB" id="A0A0U4FHY3"/>
<reference evidence="1 2" key="1">
    <citation type="submission" date="2016-01" db="EMBL/GenBank/DDBJ databases">
        <title>Complete genome sequence of strain Lentibacillus amyloliquefaciens LAM0015T isolated from saline sediment.</title>
        <authorList>
            <person name="Wang J.-L."/>
            <person name="He M.-X."/>
        </authorList>
    </citation>
    <scope>NUCLEOTIDE SEQUENCE [LARGE SCALE GENOMIC DNA]</scope>
    <source>
        <strain evidence="1 2">LAM0015</strain>
    </source>
</reference>
<dbReference type="KEGG" id="lao:AOX59_01365"/>
<proteinExistence type="predicted"/>
<gene>
    <name evidence="1" type="ORF">AOX59_01365</name>
</gene>
<sequence length="131" mass="14954">MSDNLHPSVREFKAFLQKHPGLVKEVRKSGKGFQTYYEKWALLGENDPLWERYKETGSGATDSKSKEGKKEMVERLVQMSENIDLDKLQNQVDNVNNTISTLQGLLGQFQSSQNPSKQPFGNQNLFNAFKD</sequence>
<keyword evidence="2" id="KW-1185">Reference proteome</keyword>
<evidence type="ECO:0008006" key="3">
    <source>
        <dbReference type="Google" id="ProtNLM"/>
    </source>
</evidence>
<dbReference type="SUPFAM" id="SSF161270">
    <property type="entry name" value="PspA lactotransferrin-binding region"/>
    <property type="match status" value="1"/>
</dbReference>
<evidence type="ECO:0000313" key="1">
    <source>
        <dbReference type="EMBL" id="ALX47364.1"/>
    </source>
</evidence>
<dbReference type="EMBL" id="CP013862">
    <property type="protein sequence ID" value="ALX47364.1"/>
    <property type="molecule type" value="Genomic_DNA"/>
</dbReference>
<evidence type="ECO:0000313" key="2">
    <source>
        <dbReference type="Proteomes" id="UP000050331"/>
    </source>
</evidence>
<protein>
    <recommendedName>
        <fullName evidence="3">Cytosolic protein</fullName>
    </recommendedName>
</protein>
<dbReference type="InterPro" id="IPR025953">
    <property type="entry name" value="YlbD_coat"/>
</dbReference>
<dbReference type="Pfam" id="PF14071">
    <property type="entry name" value="YlbD_coat"/>
    <property type="match status" value="1"/>
</dbReference>
<dbReference type="STRING" id="1472767.AOX59_01365"/>
<dbReference type="Proteomes" id="UP000050331">
    <property type="component" value="Chromosome"/>
</dbReference>
<dbReference type="OrthoDB" id="1655540at2"/>
<accession>A0A0U4FHY3</accession>
<organism evidence="1 2">
    <name type="scientific">Lentibacillus amyloliquefaciens</name>
    <dbReference type="NCBI Taxonomy" id="1472767"/>
    <lineage>
        <taxon>Bacteria</taxon>
        <taxon>Bacillati</taxon>
        <taxon>Bacillota</taxon>
        <taxon>Bacilli</taxon>
        <taxon>Bacillales</taxon>
        <taxon>Bacillaceae</taxon>
        <taxon>Lentibacillus</taxon>
    </lineage>
</organism>
<name>A0A0U4FHY3_9BACI</name>